<evidence type="ECO:0000256" key="1">
    <source>
        <dbReference type="SAM" id="MobiDB-lite"/>
    </source>
</evidence>
<evidence type="ECO:0000313" key="4">
    <source>
        <dbReference type="EMBL" id="MFC4493693.1"/>
    </source>
</evidence>
<feature type="region of interest" description="Disordered" evidence="1">
    <location>
        <begin position="1"/>
        <end position="21"/>
    </location>
</feature>
<feature type="domain" description="TIR" evidence="3">
    <location>
        <begin position="24"/>
        <end position="144"/>
    </location>
</feature>
<dbReference type="InterPro" id="IPR053137">
    <property type="entry name" value="NLR-like"/>
</dbReference>
<evidence type="ECO:0000313" key="5">
    <source>
        <dbReference type="Proteomes" id="UP001595997"/>
    </source>
</evidence>
<accession>A0ABV9A515</accession>
<dbReference type="Pfam" id="PF13676">
    <property type="entry name" value="TIR_2"/>
    <property type="match status" value="1"/>
</dbReference>
<reference evidence="5" key="1">
    <citation type="journal article" date="2019" name="Int. J. Syst. Evol. Microbiol.">
        <title>The Global Catalogue of Microorganisms (GCM) 10K type strain sequencing project: providing services to taxonomists for standard genome sequencing and annotation.</title>
        <authorList>
            <consortium name="The Broad Institute Genomics Platform"/>
            <consortium name="The Broad Institute Genome Sequencing Center for Infectious Disease"/>
            <person name="Wu L."/>
            <person name="Ma J."/>
        </authorList>
    </citation>
    <scope>NUCLEOTIDE SEQUENCE [LARGE SCALE GENOMIC DNA]</scope>
    <source>
        <strain evidence="5">CGMCC 4.7357</strain>
    </source>
</reference>
<proteinExistence type="predicted"/>
<dbReference type="RefSeq" id="WP_386443398.1">
    <property type="nucleotide sequence ID" value="NZ_JBHSFH010000004.1"/>
</dbReference>
<dbReference type="InterPro" id="IPR002182">
    <property type="entry name" value="NB-ARC"/>
</dbReference>
<dbReference type="EMBL" id="JBHSFH010000004">
    <property type="protein sequence ID" value="MFC4493693.1"/>
    <property type="molecule type" value="Genomic_DNA"/>
</dbReference>
<sequence length="1007" mass="111781">MVELRPPEGSGGPGGTGQPSQHFVVAFPGYHRSWATWLAHRLESHGHRAILQRWGPSREQPLEEALGDLLLARGRVLLVLSDWFFQLGPRPEGEWNAVLRGFVNENAESFAAVNLTNRTLLPATAVLRPVDLWGVGEDEAERRLLDRLDLTPAAGRTPPAGPGSRYPNDPVAVWGEVPRRNSQFTGRDELLNDVQQRLTDAGPGASACALIGMSGIGKTQIAAEYAHRFSPDYDVVWWVNSDQRNTQRDRFGELAVELGLTESSEPGERIRAVRDALRRGKPYSRWLLVFDGWEETDEIAQYLPQGGTGHVLITSRNRSWGEHTEHVDVAGFRRAESTGYLMRRAPHVSAAEADQVAVEFNDVPLQMAQAAAWLGESRMEVSEYLRMVRQGGAGGTGGRAALAEYPESSLTSWSILINKLRQTEPHTVELLTLCCAFAPGRIPLGLVRGLNATDLPDELQWIATDRPAWARAIESLVNYSVLTRESRGNANSEGGPERESVHMHRVVHGIVDELTASADREVYRKVVRRLLSAADPGTPKDSRSWPQYAELLPHLARSGSLTSNEPRTQRLLLNCMRYCQSGGEYRAGAELADQIREQWSQILEPDAAPVLELATIQGNILRAAGRFREAYDLDSSRLELLRGAPAADEEALMTATSCLAADQRLLGQYAEALHKQREVVSTAQRLLGPDDWTTLLARNNLAGGLRLLGRYAEAYEVDLDTLRKRETLLRNRHPDTLGSVNACARDLRLMGRYQEALARQELGVRRHVQVLGPQHPQTLWARHNLVLCERRAGTSRQDSGVVLAELLEQQEQAYGRRHFNTLALIADYGNYLRARGELTRARELITEAENGYRRLLGQAHPVPTGMQSNVGLVLQAEGDRDGALNMFEQALVGLRTLLGADHPATLGCALNAACGRNFTGRLDEAVELSRETLQRARRALSDDHPLTLSCQVALAADLRAVRERTEAGKQEEDALQRLTRSLGAQHPHTLSARQRVRPYWDFEPYLG</sequence>
<dbReference type="SUPFAM" id="SSF52540">
    <property type="entry name" value="P-loop containing nucleoside triphosphate hydrolases"/>
    <property type="match status" value="1"/>
</dbReference>
<dbReference type="Proteomes" id="UP001595997">
    <property type="component" value="Unassembled WGS sequence"/>
</dbReference>
<dbReference type="Pfam" id="PF13374">
    <property type="entry name" value="TPR_10"/>
    <property type="match status" value="7"/>
</dbReference>
<evidence type="ECO:0000259" key="2">
    <source>
        <dbReference type="Pfam" id="PF00931"/>
    </source>
</evidence>
<gene>
    <name evidence="4" type="primary">fxsT</name>
    <name evidence="4" type="ORF">ACFPA8_06030</name>
</gene>
<comment type="caution">
    <text evidence="4">The sequence shown here is derived from an EMBL/GenBank/DDBJ whole genome shotgun (WGS) entry which is preliminary data.</text>
</comment>
<dbReference type="InterPro" id="IPR027417">
    <property type="entry name" value="P-loop_NTPase"/>
</dbReference>
<dbReference type="Gene3D" id="3.40.50.300">
    <property type="entry name" value="P-loop containing nucleotide triphosphate hydrolases"/>
    <property type="match status" value="1"/>
</dbReference>
<dbReference type="Pfam" id="PF00931">
    <property type="entry name" value="NB-ARC"/>
    <property type="match status" value="1"/>
</dbReference>
<dbReference type="PANTHER" id="PTHR46082:SF6">
    <property type="entry name" value="AAA+ ATPASE DOMAIN-CONTAINING PROTEIN-RELATED"/>
    <property type="match status" value="1"/>
</dbReference>
<protein>
    <submittedName>
        <fullName evidence="4">FxSxx-COOH system tetratricopeptide repeat protein</fullName>
    </submittedName>
</protein>
<dbReference type="NCBIfam" id="NF040586">
    <property type="entry name" value="FxSxx_TPR"/>
    <property type="match status" value="1"/>
</dbReference>
<dbReference type="PANTHER" id="PTHR46082">
    <property type="entry name" value="ATP/GTP-BINDING PROTEIN-RELATED"/>
    <property type="match status" value="1"/>
</dbReference>
<dbReference type="InterPro" id="IPR011990">
    <property type="entry name" value="TPR-like_helical_dom_sf"/>
</dbReference>
<feature type="domain" description="NB-ARC" evidence="2">
    <location>
        <begin position="188"/>
        <end position="320"/>
    </location>
</feature>
<keyword evidence="5" id="KW-1185">Reference proteome</keyword>
<dbReference type="SUPFAM" id="SSF48452">
    <property type="entry name" value="TPR-like"/>
    <property type="match status" value="2"/>
</dbReference>
<name>A0ABV9A515_9ACTN</name>
<organism evidence="4 5">
    <name type="scientific">Streptomyces ovatisporus</name>
    <dbReference type="NCBI Taxonomy" id="1128682"/>
    <lineage>
        <taxon>Bacteria</taxon>
        <taxon>Bacillati</taxon>
        <taxon>Actinomycetota</taxon>
        <taxon>Actinomycetes</taxon>
        <taxon>Kitasatosporales</taxon>
        <taxon>Streptomycetaceae</taxon>
        <taxon>Streptomyces</taxon>
    </lineage>
</organism>
<dbReference type="InterPro" id="IPR000157">
    <property type="entry name" value="TIR_dom"/>
</dbReference>
<evidence type="ECO:0000259" key="3">
    <source>
        <dbReference type="Pfam" id="PF13676"/>
    </source>
</evidence>
<dbReference type="Gene3D" id="1.25.40.10">
    <property type="entry name" value="Tetratricopeptide repeat domain"/>
    <property type="match status" value="3"/>
</dbReference>